<dbReference type="PANTHER" id="PTHR15907">
    <property type="entry name" value="DUF614 FAMILY PROTEIN-RELATED"/>
    <property type="match status" value="1"/>
</dbReference>
<dbReference type="OrthoDB" id="1045822at2759"/>
<proteinExistence type="predicted"/>
<evidence type="ECO:0000256" key="1">
    <source>
        <dbReference type="SAM" id="MobiDB-lite"/>
    </source>
</evidence>
<feature type="region of interest" description="Disordered" evidence="1">
    <location>
        <begin position="1"/>
        <end position="39"/>
    </location>
</feature>
<sequence length="230" mass="25380">MAFQASAPPLELYEPLAGNDGGKLEGKPSSSAPTDIHHHQPGYASDQRYVLDPHPHHHQSGHVSAPPLQSHVQAVQYPSMEPPSDTSVVYGFPVGLLPSHPHWHTSLCGCCSDPTVCLLGCCCPCVLFGKVVEHLDDGATSCVAAATVWYILQQFTSCGWLYSYGYRDKLRSRYGMKRRPGCDCIVHCCCWPCAFCQEYREVQIRGLKSEAVAQERYAALAPPLQQVMRH</sequence>
<dbReference type="AlphaFoldDB" id="A0A9D4UI24"/>
<dbReference type="InterPro" id="IPR006461">
    <property type="entry name" value="PLAC_motif_containing"/>
</dbReference>
<dbReference type="EMBL" id="JABFUD020000017">
    <property type="protein sequence ID" value="KAI5067711.1"/>
    <property type="molecule type" value="Genomic_DNA"/>
</dbReference>
<organism evidence="2 3">
    <name type="scientific">Adiantum capillus-veneris</name>
    <name type="common">Maidenhair fern</name>
    <dbReference type="NCBI Taxonomy" id="13818"/>
    <lineage>
        <taxon>Eukaryota</taxon>
        <taxon>Viridiplantae</taxon>
        <taxon>Streptophyta</taxon>
        <taxon>Embryophyta</taxon>
        <taxon>Tracheophyta</taxon>
        <taxon>Polypodiopsida</taxon>
        <taxon>Polypodiidae</taxon>
        <taxon>Polypodiales</taxon>
        <taxon>Pteridineae</taxon>
        <taxon>Pteridaceae</taxon>
        <taxon>Vittarioideae</taxon>
        <taxon>Adiantum</taxon>
    </lineage>
</organism>
<accession>A0A9D4UI24</accession>
<dbReference type="Proteomes" id="UP000886520">
    <property type="component" value="Chromosome 17"/>
</dbReference>
<protein>
    <recommendedName>
        <fullName evidence="4">Cell number regulator 10</fullName>
    </recommendedName>
</protein>
<reference evidence="2" key="1">
    <citation type="submission" date="2021-01" db="EMBL/GenBank/DDBJ databases">
        <title>Adiantum capillus-veneris genome.</title>
        <authorList>
            <person name="Fang Y."/>
            <person name="Liao Q."/>
        </authorList>
    </citation>
    <scope>NUCLEOTIDE SEQUENCE</scope>
    <source>
        <strain evidence="2">H3</strain>
        <tissue evidence="2">Leaf</tissue>
    </source>
</reference>
<comment type="caution">
    <text evidence="2">The sequence shown here is derived from an EMBL/GenBank/DDBJ whole genome shotgun (WGS) entry which is preliminary data.</text>
</comment>
<evidence type="ECO:0008006" key="4">
    <source>
        <dbReference type="Google" id="ProtNLM"/>
    </source>
</evidence>
<evidence type="ECO:0000313" key="2">
    <source>
        <dbReference type="EMBL" id="KAI5067711.1"/>
    </source>
</evidence>
<gene>
    <name evidence="2" type="ORF">GOP47_0018239</name>
</gene>
<evidence type="ECO:0000313" key="3">
    <source>
        <dbReference type="Proteomes" id="UP000886520"/>
    </source>
</evidence>
<dbReference type="NCBIfam" id="TIGR01571">
    <property type="entry name" value="A_thal_Cys_rich"/>
    <property type="match status" value="1"/>
</dbReference>
<dbReference type="Pfam" id="PF04749">
    <property type="entry name" value="PLAC8"/>
    <property type="match status" value="1"/>
</dbReference>
<name>A0A9D4UI24_ADICA</name>
<keyword evidence="3" id="KW-1185">Reference proteome</keyword>